<evidence type="ECO:0000313" key="2">
    <source>
        <dbReference type="EMBL" id="MFC6715530.1"/>
    </source>
</evidence>
<dbReference type="RefSeq" id="WP_377824712.1">
    <property type="nucleotide sequence ID" value="NZ_JBHSWJ010000002.1"/>
</dbReference>
<evidence type="ECO:0000256" key="1">
    <source>
        <dbReference type="SAM" id="SignalP"/>
    </source>
</evidence>
<proteinExistence type="predicted"/>
<protein>
    <submittedName>
        <fullName evidence="2">Uncharacterized protein</fullName>
    </submittedName>
</protein>
<name>A0ABW2AYL2_9MICO</name>
<dbReference type="EMBL" id="JBHSWJ010000002">
    <property type="protein sequence ID" value="MFC6715530.1"/>
    <property type="molecule type" value="Genomic_DNA"/>
</dbReference>
<sequence>MTGVVLLAAAAVAAGSGRLAAVGIGRGDPDPGGHRFAAIRGAAAGLTPPDASHVVVSVDKSRWGTGGCDGGPAGWTRPTVDVTFDGPDAVPADVEARLSAARWHMVPQDDDPVSGPPSVQPPAGQHRYEPIGPNPYAEFAILSPQVPGGAGHWDLWVTAEPAGEVDHDC</sequence>
<organism evidence="2 3">
    <name type="scientific">Branchiibius cervicis</name>
    <dbReference type="NCBI Taxonomy" id="908252"/>
    <lineage>
        <taxon>Bacteria</taxon>
        <taxon>Bacillati</taxon>
        <taxon>Actinomycetota</taxon>
        <taxon>Actinomycetes</taxon>
        <taxon>Micrococcales</taxon>
        <taxon>Dermacoccaceae</taxon>
        <taxon>Branchiibius</taxon>
    </lineage>
</organism>
<dbReference type="Proteomes" id="UP001596356">
    <property type="component" value="Unassembled WGS sequence"/>
</dbReference>
<evidence type="ECO:0000313" key="3">
    <source>
        <dbReference type="Proteomes" id="UP001596356"/>
    </source>
</evidence>
<accession>A0ABW2AYL2</accession>
<reference evidence="3" key="1">
    <citation type="journal article" date="2019" name="Int. J. Syst. Evol. Microbiol.">
        <title>The Global Catalogue of Microorganisms (GCM) 10K type strain sequencing project: providing services to taxonomists for standard genome sequencing and annotation.</title>
        <authorList>
            <consortium name="The Broad Institute Genomics Platform"/>
            <consortium name="The Broad Institute Genome Sequencing Center for Infectious Disease"/>
            <person name="Wu L."/>
            <person name="Ma J."/>
        </authorList>
    </citation>
    <scope>NUCLEOTIDE SEQUENCE [LARGE SCALE GENOMIC DNA]</scope>
    <source>
        <strain evidence="3">NBRC 106593</strain>
    </source>
</reference>
<feature type="signal peptide" evidence="1">
    <location>
        <begin position="1"/>
        <end position="20"/>
    </location>
</feature>
<keyword evidence="3" id="KW-1185">Reference proteome</keyword>
<feature type="chain" id="PRO_5046518220" evidence="1">
    <location>
        <begin position="21"/>
        <end position="169"/>
    </location>
</feature>
<gene>
    <name evidence="2" type="ORF">ACFQBT_17585</name>
</gene>
<keyword evidence="1" id="KW-0732">Signal</keyword>
<comment type="caution">
    <text evidence="2">The sequence shown here is derived from an EMBL/GenBank/DDBJ whole genome shotgun (WGS) entry which is preliminary data.</text>
</comment>